<evidence type="ECO:0000313" key="1">
    <source>
        <dbReference type="EMBL" id="SFN84199.1"/>
    </source>
</evidence>
<gene>
    <name evidence="1" type="ORF">SAMN04488519_102217</name>
</gene>
<accession>A0A1I5CB40</accession>
<evidence type="ECO:0000313" key="2">
    <source>
        <dbReference type="Proteomes" id="UP000199564"/>
    </source>
</evidence>
<protein>
    <submittedName>
        <fullName evidence="1">Uncharacterized protein</fullName>
    </submittedName>
</protein>
<dbReference type="EMBL" id="FOVW01000002">
    <property type="protein sequence ID" value="SFN84199.1"/>
    <property type="molecule type" value="Genomic_DNA"/>
</dbReference>
<dbReference type="AlphaFoldDB" id="A0A1I5CB40"/>
<reference evidence="2" key="1">
    <citation type="submission" date="2016-10" db="EMBL/GenBank/DDBJ databases">
        <authorList>
            <person name="Varghese N."/>
            <person name="Submissions S."/>
        </authorList>
    </citation>
    <scope>NUCLEOTIDE SEQUENCE [LARGE SCALE GENOMIC DNA]</scope>
    <source>
        <strain evidence="2">DSM 15282</strain>
    </source>
</reference>
<dbReference type="Proteomes" id="UP000199564">
    <property type="component" value="Unassembled WGS sequence"/>
</dbReference>
<sequence>MKAINLLIFTIFLTILSFSSYAQSKDFLLLKRGSNTKTQIRFYIGEPITYKSAKLGYYITDVIKDLNDNYIYLSENILSPDDILEIDIRRKDPRNSTLRNINALVLGSGVILLGVESINSIYQTGEFSIDRGVGVIGGILTGTGLALLPIRYKTFKNQGRNRIQIIQMRLPD</sequence>
<organism evidence="1 2">
    <name type="scientific">Algoriphagus ornithinivorans</name>
    <dbReference type="NCBI Taxonomy" id="226506"/>
    <lineage>
        <taxon>Bacteria</taxon>
        <taxon>Pseudomonadati</taxon>
        <taxon>Bacteroidota</taxon>
        <taxon>Cytophagia</taxon>
        <taxon>Cytophagales</taxon>
        <taxon>Cyclobacteriaceae</taxon>
        <taxon>Algoriphagus</taxon>
    </lineage>
</organism>
<proteinExistence type="predicted"/>
<name>A0A1I5CB40_9BACT</name>
<dbReference type="RefSeq" id="WP_091650269.1">
    <property type="nucleotide sequence ID" value="NZ_FOVW01000002.1"/>
</dbReference>
<keyword evidence="2" id="KW-1185">Reference proteome</keyword>
<dbReference type="STRING" id="226506.SAMN04488519_102217"/>